<keyword evidence="7" id="KW-0770">Synapse</keyword>
<keyword evidence="3" id="KW-0963">Cytoplasm</keyword>
<feature type="compositionally biased region" description="Polar residues" evidence="13">
    <location>
        <begin position="359"/>
        <end position="380"/>
    </location>
</feature>
<feature type="compositionally biased region" description="Polar residues" evidence="13">
    <location>
        <begin position="41"/>
        <end position="56"/>
    </location>
</feature>
<evidence type="ECO:0000259" key="15">
    <source>
        <dbReference type="PROSITE" id="PS50106"/>
    </source>
</evidence>
<dbReference type="InterPro" id="IPR043446">
    <property type="entry name" value="Neurabin-like"/>
</dbReference>
<evidence type="ECO:0000256" key="9">
    <source>
        <dbReference type="ARBA" id="ARBA00023203"/>
    </source>
</evidence>
<proteinExistence type="predicted"/>
<feature type="region of interest" description="Disordered" evidence="13">
    <location>
        <begin position="693"/>
        <end position="714"/>
    </location>
</feature>
<evidence type="ECO:0000259" key="14">
    <source>
        <dbReference type="PROSITE" id="PS50105"/>
    </source>
</evidence>
<feature type="compositionally biased region" description="Basic and acidic residues" evidence="13">
    <location>
        <begin position="320"/>
        <end position="337"/>
    </location>
</feature>
<feature type="region of interest" description="Disordered" evidence="13">
    <location>
        <begin position="189"/>
        <end position="211"/>
    </location>
</feature>
<keyword evidence="4" id="KW-0597">Phosphoprotein</keyword>
<feature type="coiled-coil region" evidence="12">
    <location>
        <begin position="756"/>
        <end position="932"/>
    </location>
</feature>
<dbReference type="CDD" id="cd09512">
    <property type="entry name" value="SAM_Neurabin-like"/>
    <property type="match status" value="1"/>
</dbReference>
<feature type="compositionally biased region" description="Basic and acidic residues" evidence="13">
    <location>
        <begin position="1"/>
        <end position="12"/>
    </location>
</feature>
<dbReference type="GO" id="GO:0030425">
    <property type="term" value="C:dendrite"/>
    <property type="evidence" value="ECO:0007669"/>
    <property type="project" value="TreeGrafter"/>
</dbReference>
<dbReference type="FunFam" id="2.30.42.10:FF:000010">
    <property type="entry name" value="Neurabin-1 isoform 1"/>
    <property type="match status" value="1"/>
</dbReference>
<feature type="region of interest" description="Disordered" evidence="13">
    <location>
        <begin position="311"/>
        <end position="392"/>
    </location>
</feature>
<dbReference type="PROSITE" id="PS50105">
    <property type="entry name" value="SAM_DOMAIN"/>
    <property type="match status" value="1"/>
</dbReference>
<feature type="region of interest" description="Disordered" evidence="13">
    <location>
        <begin position="419"/>
        <end position="444"/>
    </location>
</feature>
<keyword evidence="2" id="KW-0217">Developmental protein</keyword>
<dbReference type="SUPFAM" id="SSF47769">
    <property type="entry name" value="SAM/Pointed domain"/>
    <property type="match status" value="1"/>
</dbReference>
<dbReference type="Proteomes" id="UP000556200">
    <property type="component" value="Unassembled WGS sequence"/>
</dbReference>
<evidence type="ECO:0000256" key="2">
    <source>
        <dbReference type="ARBA" id="ARBA00022473"/>
    </source>
</evidence>
<dbReference type="Pfam" id="PF07647">
    <property type="entry name" value="SAM_2"/>
    <property type="match status" value="1"/>
</dbReference>
<sequence>MMKTEGKGERTLRSASPHRNAYKSDFHAIKCSFDGVNNPDNASNKTGLHQKLNTSSNGGGNDPHSRGRAATYGNRVHKIKNMFLQMGSSSSTTSESSPPAETKLISRATAAEYGPSPGSQSFLIVQKNNLLNTSTSPCSSPVDSLSVPSAADKVVRSSDEADLDKVALAEKFSETRKLFERNIKQRSSVDRYSPSKCERSEDKRRRGSASDCSNVVDNFSFNIEASLPVALEKVENQGNEELKQQHPNSGSKSSFLNAGPISRRLESFLGDSDTEESKEISKNDSPPNQDPLRGQQSLNLPAVAEGCPEKGAFPKVLGIGRDEPSEALGKDKREQLVLERSPWDMGSVPGQEAQHRSDCVSSSVSPTEGTCTELVTQNETSGHENEGLEKDGIVQEDQMLICQVQEGKRSDYTLEVIEESMDGSKTSSEEERNGLSVRDGPITRVEDVLEQEEDTGEEEQVLEKQSEDFSAFGIENAAFDGDRHTEPENQEPEGKEILEGEDEYMYDSEYEEFPGLSEEEDPDPDRKVKFSTAPIKVFSTYSNEDYDRRNEEVDPVAASAEYELEKRVEKMEVFPVEIEKGDRGLGISIIGMGVGADQGLEKLGIFVKTITDGGAAQRDGRISSFCRIQVNDQIVEVDGISLVGVTQFFAATVLKNTKGTVRFLIGREKPGAESEVARLISETLEQERCLYEQHYTHDDTEQDDDYDDDEEDTYESHLHGKSVEVFDLPENEDIGLLLDMDSAQSLLKFKELQLKHAVTVAEVNQLKEKLKIVEAEKNEWKFNRAQLQQNLDESKEKIKKLETYWLEAQNLCKTVNEHLKETQEQCDALEKKYSKAKKLLKDYQQKEMEFMKKEEEHSRLLEERDQKYAEQLKIYQEKISELESKLKVYEKTPYVFEGGSLLEDGCQSAGQLNEQSKIKEENEKETKSIEERINSLDMLISDFDAFVGDTPRLDTSAHKAKAQLALKVKRQPPSRSKLKESLGAGQQTANLQVLILSRIVIDDTYHSKPSCELSGLVTEPNLSGRSHTLTFSSNEVSFKALDDEFATTGKQNQWHSRPISEWTTQQVCHWLMGMNMEQYITEFTAMNVDGQQLMQLDSEKLK</sequence>
<feature type="region of interest" description="Disordered" evidence="13">
    <location>
        <begin position="1"/>
        <end position="21"/>
    </location>
</feature>
<evidence type="ECO:0000313" key="17">
    <source>
        <dbReference type="Proteomes" id="UP000556200"/>
    </source>
</evidence>
<keyword evidence="6" id="KW-0524">Neurogenesis</keyword>
<feature type="non-terminal residue" evidence="16">
    <location>
        <position position="1102"/>
    </location>
</feature>
<comment type="caution">
    <text evidence="16">The sequence shown here is derived from an EMBL/GenBank/DDBJ whole genome shotgun (WGS) entry which is preliminary data.</text>
</comment>
<evidence type="ECO:0000256" key="5">
    <source>
        <dbReference type="ARBA" id="ARBA00022782"/>
    </source>
</evidence>
<evidence type="ECO:0000256" key="3">
    <source>
        <dbReference type="ARBA" id="ARBA00022490"/>
    </source>
</evidence>
<dbReference type="GO" id="GO:0015629">
    <property type="term" value="C:actin cytoskeleton"/>
    <property type="evidence" value="ECO:0007669"/>
    <property type="project" value="TreeGrafter"/>
</dbReference>
<organism evidence="16 17">
    <name type="scientific">Neopipo cinnamomea</name>
    <dbReference type="NCBI Taxonomy" id="456388"/>
    <lineage>
        <taxon>Eukaryota</taxon>
        <taxon>Metazoa</taxon>
        <taxon>Chordata</taxon>
        <taxon>Craniata</taxon>
        <taxon>Vertebrata</taxon>
        <taxon>Euteleostomi</taxon>
        <taxon>Archelosauria</taxon>
        <taxon>Archosauria</taxon>
        <taxon>Dinosauria</taxon>
        <taxon>Saurischia</taxon>
        <taxon>Theropoda</taxon>
        <taxon>Coelurosauria</taxon>
        <taxon>Aves</taxon>
        <taxon>Neognathae</taxon>
        <taxon>Neoaves</taxon>
        <taxon>Telluraves</taxon>
        <taxon>Australaves</taxon>
        <taxon>Passeriformes</taxon>
        <taxon>Tyrannidae</taxon>
        <taxon>Neopipo</taxon>
    </lineage>
</organism>
<reference evidence="16 17" key="1">
    <citation type="submission" date="2019-09" db="EMBL/GenBank/DDBJ databases">
        <title>Bird 10,000 Genomes (B10K) Project - Family phase.</title>
        <authorList>
            <person name="Zhang G."/>
        </authorList>
    </citation>
    <scope>NUCLEOTIDE SEQUENCE [LARGE SCALE GENOMIC DNA]</scope>
    <source>
        <strain evidence="16">B10K-DU-004-15</strain>
        <tissue evidence="16">Mixed tissue sample</tissue>
    </source>
</reference>
<dbReference type="EMBL" id="VYZA01000320">
    <property type="protein sequence ID" value="NWQ65781.1"/>
    <property type="molecule type" value="Genomic_DNA"/>
</dbReference>
<keyword evidence="8 12" id="KW-0175">Coiled coil</keyword>
<dbReference type="GO" id="GO:0014069">
    <property type="term" value="C:postsynaptic density"/>
    <property type="evidence" value="ECO:0007669"/>
    <property type="project" value="TreeGrafter"/>
</dbReference>
<dbReference type="Pfam" id="PF00595">
    <property type="entry name" value="PDZ"/>
    <property type="match status" value="1"/>
</dbReference>
<dbReference type="Gene3D" id="1.10.150.50">
    <property type="entry name" value="Transcription Factor, Ets-1"/>
    <property type="match status" value="1"/>
</dbReference>
<dbReference type="GO" id="GO:0051015">
    <property type="term" value="F:actin filament binding"/>
    <property type="evidence" value="ECO:0007669"/>
    <property type="project" value="TreeGrafter"/>
</dbReference>
<dbReference type="SMART" id="SM00228">
    <property type="entry name" value="PDZ"/>
    <property type="match status" value="1"/>
</dbReference>
<keyword evidence="5" id="KW-0221">Differentiation</keyword>
<dbReference type="PANTHER" id="PTHR16154">
    <property type="entry name" value="NEURABIN"/>
    <property type="match status" value="1"/>
</dbReference>
<dbReference type="GO" id="GO:0031175">
    <property type="term" value="P:neuron projection development"/>
    <property type="evidence" value="ECO:0007669"/>
    <property type="project" value="TreeGrafter"/>
</dbReference>
<dbReference type="Gene3D" id="2.30.42.10">
    <property type="match status" value="1"/>
</dbReference>
<dbReference type="AlphaFoldDB" id="A0A7K4QXL9"/>
<dbReference type="GO" id="GO:0007015">
    <property type="term" value="P:actin filament organization"/>
    <property type="evidence" value="ECO:0007669"/>
    <property type="project" value="TreeGrafter"/>
</dbReference>
<accession>A0A7K4QXL9</accession>
<evidence type="ECO:0000256" key="12">
    <source>
        <dbReference type="SAM" id="Coils"/>
    </source>
</evidence>
<evidence type="ECO:0000256" key="4">
    <source>
        <dbReference type="ARBA" id="ARBA00022553"/>
    </source>
</evidence>
<evidence type="ECO:0000256" key="8">
    <source>
        <dbReference type="ARBA" id="ARBA00023054"/>
    </source>
</evidence>
<dbReference type="GO" id="GO:0019722">
    <property type="term" value="P:calcium-mediated signaling"/>
    <property type="evidence" value="ECO:0007669"/>
    <property type="project" value="TreeGrafter"/>
</dbReference>
<dbReference type="CDD" id="cd06790">
    <property type="entry name" value="PDZ_neurabin-like"/>
    <property type="match status" value="1"/>
</dbReference>
<feature type="domain" description="PDZ" evidence="15">
    <location>
        <begin position="575"/>
        <end position="669"/>
    </location>
</feature>
<dbReference type="InterPro" id="IPR013761">
    <property type="entry name" value="SAM/pointed_sf"/>
</dbReference>
<dbReference type="InterPro" id="IPR001478">
    <property type="entry name" value="PDZ"/>
</dbReference>
<keyword evidence="17" id="KW-1185">Reference proteome</keyword>
<protein>
    <submittedName>
        <fullName evidence="16">NEB1 protein</fullName>
    </submittedName>
</protein>
<name>A0A7K4QXL9_9TYRA</name>
<evidence type="ECO:0000256" key="6">
    <source>
        <dbReference type="ARBA" id="ARBA00022902"/>
    </source>
</evidence>
<feature type="non-terminal residue" evidence="16">
    <location>
        <position position="1"/>
    </location>
</feature>
<evidence type="ECO:0000313" key="16">
    <source>
        <dbReference type="EMBL" id="NWQ65781.1"/>
    </source>
</evidence>
<feature type="compositionally biased region" description="Basic and acidic residues" evidence="13">
    <location>
        <begin position="381"/>
        <end position="392"/>
    </location>
</feature>
<evidence type="ECO:0000256" key="1">
    <source>
        <dbReference type="ARBA" id="ARBA00004245"/>
    </source>
</evidence>
<gene>
    <name evidence="16" type="primary">Ppp1r9a_2</name>
    <name evidence="16" type="ORF">NEOCIN_R02608</name>
</gene>
<evidence type="ECO:0000256" key="7">
    <source>
        <dbReference type="ARBA" id="ARBA00023018"/>
    </source>
</evidence>
<dbReference type="InterPro" id="IPR036034">
    <property type="entry name" value="PDZ_sf"/>
</dbReference>
<evidence type="ECO:0000256" key="10">
    <source>
        <dbReference type="ARBA" id="ARBA00023212"/>
    </source>
</evidence>
<keyword evidence="9" id="KW-0009">Actin-binding</keyword>
<feature type="region of interest" description="Disordered" evidence="13">
    <location>
        <begin position="271"/>
        <end position="295"/>
    </location>
</feature>
<dbReference type="PROSITE" id="PS50106">
    <property type="entry name" value="PDZ"/>
    <property type="match status" value="1"/>
</dbReference>
<dbReference type="Pfam" id="PF17817">
    <property type="entry name" value="PDZ_5"/>
    <property type="match status" value="1"/>
</dbReference>
<dbReference type="InterPro" id="IPR040645">
    <property type="entry name" value="Neurabin-1/2_PDZ"/>
</dbReference>
<feature type="compositionally biased region" description="Acidic residues" evidence="13">
    <location>
        <begin position="700"/>
        <end position="713"/>
    </location>
</feature>
<feature type="region of interest" description="Disordered" evidence="13">
    <location>
        <begin position="41"/>
        <end position="69"/>
    </location>
</feature>
<keyword evidence="10" id="KW-0206">Cytoskeleton</keyword>
<feature type="domain" description="SAM" evidence="14">
    <location>
        <begin position="1062"/>
        <end position="1102"/>
    </location>
</feature>
<evidence type="ECO:0000256" key="13">
    <source>
        <dbReference type="SAM" id="MobiDB-lite"/>
    </source>
</evidence>
<dbReference type="GO" id="GO:0005737">
    <property type="term" value="C:cytoplasm"/>
    <property type="evidence" value="ECO:0007669"/>
    <property type="project" value="TreeGrafter"/>
</dbReference>
<dbReference type="InterPro" id="IPR001660">
    <property type="entry name" value="SAM"/>
</dbReference>
<comment type="subcellular location">
    <subcellularLocation>
        <location evidence="1">Cytoplasm</location>
        <location evidence="1">Cytoskeleton</location>
    </subcellularLocation>
    <subcellularLocation>
        <location evidence="11">Synapse</location>
    </subcellularLocation>
</comment>
<evidence type="ECO:0000256" key="11">
    <source>
        <dbReference type="ARBA" id="ARBA00034103"/>
    </source>
</evidence>
<dbReference type="SUPFAM" id="SSF50156">
    <property type="entry name" value="PDZ domain-like"/>
    <property type="match status" value="1"/>
</dbReference>
<dbReference type="PANTHER" id="PTHR16154:SF26">
    <property type="entry name" value="PROTEIN PHOSPHATASE 1 REGULATORY SUBUNIT 9 LIKE"/>
    <property type="match status" value="1"/>
</dbReference>